<accession>A0AAW0UZQ7</accession>
<dbReference type="AlphaFoldDB" id="A0AAW0UZQ7"/>
<feature type="region of interest" description="Disordered" evidence="1">
    <location>
        <begin position="84"/>
        <end position="106"/>
    </location>
</feature>
<dbReference type="Proteomes" id="UP001487740">
    <property type="component" value="Unassembled WGS sequence"/>
</dbReference>
<feature type="compositionally biased region" description="Basic residues" evidence="1">
    <location>
        <begin position="88"/>
        <end position="102"/>
    </location>
</feature>
<proteinExistence type="predicted"/>
<feature type="compositionally biased region" description="Polar residues" evidence="1">
    <location>
        <begin position="50"/>
        <end position="69"/>
    </location>
</feature>
<feature type="region of interest" description="Disordered" evidence="1">
    <location>
        <begin position="38"/>
        <end position="69"/>
    </location>
</feature>
<sequence>MFGTRFEWLQELVWVTHSARRLTWAAPHLTYPRTVPTHHADPPRTAAAGTFQTPGVVSNGRTTRITFPTDRQSATAALCPTFPTRPSYLHHHHRRRRRRRSCCHSPPSLPPLAPLLSLPQSLCRP</sequence>
<comment type="caution">
    <text evidence="2">The sequence shown here is derived from an EMBL/GenBank/DDBJ whole genome shotgun (WGS) entry which is preliminary data.</text>
</comment>
<evidence type="ECO:0000256" key="1">
    <source>
        <dbReference type="SAM" id="MobiDB-lite"/>
    </source>
</evidence>
<evidence type="ECO:0000313" key="2">
    <source>
        <dbReference type="EMBL" id="KAK8404511.1"/>
    </source>
</evidence>
<protein>
    <submittedName>
        <fullName evidence="2">Uncharacterized protein</fullName>
    </submittedName>
</protein>
<dbReference type="EMBL" id="JARAKH010000004">
    <property type="protein sequence ID" value="KAK8404511.1"/>
    <property type="molecule type" value="Genomic_DNA"/>
</dbReference>
<reference evidence="2 3" key="1">
    <citation type="submission" date="2023-03" db="EMBL/GenBank/DDBJ databases">
        <title>High-quality genome of Scylla paramamosain provides insights in environmental adaptation.</title>
        <authorList>
            <person name="Zhang L."/>
        </authorList>
    </citation>
    <scope>NUCLEOTIDE SEQUENCE [LARGE SCALE GENOMIC DNA]</scope>
    <source>
        <strain evidence="2">LZ_2023a</strain>
        <tissue evidence="2">Muscle</tissue>
    </source>
</reference>
<keyword evidence="3" id="KW-1185">Reference proteome</keyword>
<evidence type="ECO:0000313" key="3">
    <source>
        <dbReference type="Proteomes" id="UP001487740"/>
    </source>
</evidence>
<organism evidence="2 3">
    <name type="scientific">Scylla paramamosain</name>
    <name type="common">Mud crab</name>
    <dbReference type="NCBI Taxonomy" id="85552"/>
    <lineage>
        <taxon>Eukaryota</taxon>
        <taxon>Metazoa</taxon>
        <taxon>Ecdysozoa</taxon>
        <taxon>Arthropoda</taxon>
        <taxon>Crustacea</taxon>
        <taxon>Multicrustacea</taxon>
        <taxon>Malacostraca</taxon>
        <taxon>Eumalacostraca</taxon>
        <taxon>Eucarida</taxon>
        <taxon>Decapoda</taxon>
        <taxon>Pleocyemata</taxon>
        <taxon>Brachyura</taxon>
        <taxon>Eubrachyura</taxon>
        <taxon>Portunoidea</taxon>
        <taxon>Portunidae</taxon>
        <taxon>Portuninae</taxon>
        <taxon>Scylla</taxon>
    </lineage>
</organism>
<name>A0AAW0UZQ7_SCYPA</name>
<gene>
    <name evidence="2" type="ORF">O3P69_007628</name>
</gene>